<evidence type="ECO:0000313" key="1">
    <source>
        <dbReference type="EMBL" id="GAG98482.1"/>
    </source>
</evidence>
<dbReference type="EMBL" id="BART01027885">
    <property type="protein sequence ID" value="GAG98482.1"/>
    <property type="molecule type" value="Genomic_DNA"/>
</dbReference>
<protein>
    <submittedName>
        <fullName evidence="1">Uncharacterized protein</fullName>
    </submittedName>
</protein>
<comment type="caution">
    <text evidence="1">The sequence shown here is derived from an EMBL/GenBank/DDBJ whole genome shotgun (WGS) entry which is preliminary data.</text>
</comment>
<accession>X1D066</accession>
<feature type="non-terminal residue" evidence="1">
    <location>
        <position position="74"/>
    </location>
</feature>
<sequence length="74" mass="8316">MNVRILDRRRKLAKQTAREVVTDPVSGVTVSIPDMVDLFADTEFSLVIDSILSDLEKTPKLAKLFKDVVDLIQT</sequence>
<reference evidence="1" key="1">
    <citation type="journal article" date="2014" name="Front. Microbiol.">
        <title>High frequency of phylogenetically diverse reductive dehalogenase-homologous genes in deep subseafloor sedimentary metagenomes.</title>
        <authorList>
            <person name="Kawai M."/>
            <person name="Futagami T."/>
            <person name="Toyoda A."/>
            <person name="Takaki Y."/>
            <person name="Nishi S."/>
            <person name="Hori S."/>
            <person name="Arai W."/>
            <person name="Tsubouchi T."/>
            <person name="Morono Y."/>
            <person name="Uchiyama I."/>
            <person name="Ito T."/>
            <person name="Fujiyama A."/>
            <person name="Inagaki F."/>
            <person name="Takami H."/>
        </authorList>
    </citation>
    <scope>NUCLEOTIDE SEQUENCE</scope>
    <source>
        <strain evidence="1">Expedition CK06-06</strain>
    </source>
</reference>
<gene>
    <name evidence="1" type="ORF">S01H4_49312</name>
</gene>
<dbReference type="AlphaFoldDB" id="X1D066"/>
<name>X1D066_9ZZZZ</name>
<organism evidence="1">
    <name type="scientific">marine sediment metagenome</name>
    <dbReference type="NCBI Taxonomy" id="412755"/>
    <lineage>
        <taxon>unclassified sequences</taxon>
        <taxon>metagenomes</taxon>
        <taxon>ecological metagenomes</taxon>
    </lineage>
</organism>
<proteinExistence type="predicted"/>